<organism evidence="4 5">
    <name type="scientific">[Myrmecia] bisecta</name>
    <dbReference type="NCBI Taxonomy" id="41462"/>
    <lineage>
        <taxon>Eukaryota</taxon>
        <taxon>Viridiplantae</taxon>
        <taxon>Chlorophyta</taxon>
        <taxon>core chlorophytes</taxon>
        <taxon>Trebouxiophyceae</taxon>
        <taxon>Trebouxiales</taxon>
        <taxon>Trebouxiaceae</taxon>
        <taxon>Myrmecia</taxon>
    </lineage>
</organism>
<dbReference type="InterPro" id="IPR052111">
    <property type="entry name" value="Spermatogenesis_Ciliary_MAP"/>
</dbReference>
<dbReference type="GO" id="GO:0051493">
    <property type="term" value="P:regulation of cytoskeleton organization"/>
    <property type="evidence" value="ECO:0007669"/>
    <property type="project" value="TreeGrafter"/>
</dbReference>
<evidence type="ECO:0000313" key="5">
    <source>
        <dbReference type="Proteomes" id="UP001489004"/>
    </source>
</evidence>
<evidence type="ECO:0000256" key="2">
    <source>
        <dbReference type="SAM" id="MobiDB-lite"/>
    </source>
</evidence>
<accession>A0AAW1Q5W6</accession>
<feature type="coiled-coil region" evidence="1">
    <location>
        <begin position="183"/>
        <end position="217"/>
    </location>
</feature>
<keyword evidence="5" id="KW-1185">Reference proteome</keyword>
<feature type="domain" description="Calponin-homology (CH)" evidence="3">
    <location>
        <begin position="5"/>
        <end position="113"/>
    </location>
</feature>
<dbReference type="PROSITE" id="PS50021">
    <property type="entry name" value="CH"/>
    <property type="match status" value="1"/>
</dbReference>
<gene>
    <name evidence="4" type="ORF">WJX72_001100</name>
</gene>
<dbReference type="SUPFAM" id="SSF47576">
    <property type="entry name" value="Calponin-homology domain, CH-domain"/>
    <property type="match status" value="1"/>
</dbReference>
<dbReference type="PANTHER" id="PTHR12509">
    <property type="entry name" value="SPERMATOGENESIS-ASSOCIATED 4-RELATED"/>
    <property type="match status" value="1"/>
</dbReference>
<feature type="region of interest" description="Disordered" evidence="2">
    <location>
        <begin position="116"/>
        <end position="146"/>
    </location>
</feature>
<proteinExistence type="predicted"/>
<sequence length="231" mass="25376">MDVESDELQALYTWVDEIPLSRPKKNIARDFADGVLAAEIVQHFFPKLVELHNYSSANGLAQKLYNWNTLNQKVFKRLGFVVAKSECESVANCEPGAVERVLKLLKVRITGFLDDKTRRPSSTDSDSPTAHDGHRHGSFGLTSGSHFLHPTTSSQHANAAAGAFANISLKSGGSGDKATAVMMADKEQTILELRETNEILETKVRKLEQLVRLKDAKIQTMLAKMQAAGLA</sequence>
<dbReference type="FunFam" id="1.10.418.10:FF:000059">
    <property type="entry name" value="RIKEN cDNA 6430531B16 gene"/>
    <property type="match status" value="1"/>
</dbReference>
<dbReference type="EMBL" id="JALJOR010000004">
    <property type="protein sequence ID" value="KAK9817713.1"/>
    <property type="molecule type" value="Genomic_DNA"/>
</dbReference>
<dbReference type="GO" id="GO:0005930">
    <property type="term" value="C:axoneme"/>
    <property type="evidence" value="ECO:0007669"/>
    <property type="project" value="TreeGrafter"/>
</dbReference>
<evidence type="ECO:0000259" key="3">
    <source>
        <dbReference type="PROSITE" id="PS50021"/>
    </source>
</evidence>
<dbReference type="Proteomes" id="UP001489004">
    <property type="component" value="Unassembled WGS sequence"/>
</dbReference>
<dbReference type="InterPro" id="IPR010441">
    <property type="entry name" value="CH_2"/>
</dbReference>
<dbReference type="PANTHER" id="PTHR12509:SF9">
    <property type="entry name" value="SPERM FLAGELLAR PROTEIN 1 ISOFORM X1"/>
    <property type="match status" value="1"/>
</dbReference>
<dbReference type="InterPro" id="IPR001715">
    <property type="entry name" value="CH_dom"/>
</dbReference>
<reference evidence="4 5" key="1">
    <citation type="journal article" date="2024" name="Nat. Commun.">
        <title>Phylogenomics reveals the evolutionary origins of lichenization in chlorophyte algae.</title>
        <authorList>
            <person name="Puginier C."/>
            <person name="Libourel C."/>
            <person name="Otte J."/>
            <person name="Skaloud P."/>
            <person name="Haon M."/>
            <person name="Grisel S."/>
            <person name="Petersen M."/>
            <person name="Berrin J.G."/>
            <person name="Delaux P.M."/>
            <person name="Dal Grande F."/>
            <person name="Keller J."/>
        </authorList>
    </citation>
    <scope>NUCLEOTIDE SEQUENCE [LARGE SCALE GENOMIC DNA]</scope>
    <source>
        <strain evidence="4 5">SAG 2043</strain>
    </source>
</reference>
<comment type="caution">
    <text evidence="4">The sequence shown here is derived from an EMBL/GenBank/DDBJ whole genome shotgun (WGS) entry which is preliminary data.</text>
</comment>
<dbReference type="GO" id="GO:0008017">
    <property type="term" value="F:microtubule binding"/>
    <property type="evidence" value="ECO:0007669"/>
    <property type="project" value="TreeGrafter"/>
</dbReference>
<dbReference type="Pfam" id="PF06294">
    <property type="entry name" value="CH_2"/>
    <property type="match status" value="1"/>
</dbReference>
<evidence type="ECO:0000256" key="1">
    <source>
        <dbReference type="SAM" id="Coils"/>
    </source>
</evidence>
<evidence type="ECO:0000313" key="4">
    <source>
        <dbReference type="EMBL" id="KAK9817713.1"/>
    </source>
</evidence>
<dbReference type="AlphaFoldDB" id="A0AAW1Q5W6"/>
<name>A0AAW1Q5W6_9CHLO</name>
<dbReference type="InterPro" id="IPR036872">
    <property type="entry name" value="CH_dom_sf"/>
</dbReference>
<protein>
    <recommendedName>
        <fullName evidence="3">Calponin-homology (CH) domain-containing protein</fullName>
    </recommendedName>
</protein>
<keyword evidence="1" id="KW-0175">Coiled coil</keyword>
<dbReference type="Gene3D" id="1.10.418.10">
    <property type="entry name" value="Calponin-like domain"/>
    <property type="match status" value="1"/>
</dbReference>